<gene>
    <name evidence="1" type="ORF">ACFQ39_02065</name>
</gene>
<proteinExistence type="predicted"/>
<dbReference type="InterPro" id="IPR020018">
    <property type="entry name" value="Motility-assoc_lipoprot_GldH"/>
</dbReference>
<name>A0ABW3XZQ2_9FLAO</name>
<sequence>MSLTSISPFKGTFVILMLSFLFLSCEKNLVFDQFQSVDQNKWQKDSVLNFIYEAKDTLSKNNIYVNLRNNKDYEYSNLFLIVGIDFPNNYQIIDTLEYEMTTPEGRFLGTGISDVLENKLEYKTNVNFPVSGNYTIHVQHAMRKSQEIEGLKYLNGITDVGIQIEKLE</sequence>
<evidence type="ECO:0000313" key="2">
    <source>
        <dbReference type="Proteomes" id="UP001597201"/>
    </source>
</evidence>
<dbReference type="NCBIfam" id="TIGR03511">
    <property type="entry name" value="GldH_lipo"/>
    <property type="match status" value="1"/>
</dbReference>
<protein>
    <submittedName>
        <fullName evidence="1">Gliding motility lipoprotein GldH</fullName>
    </submittedName>
</protein>
<dbReference type="Pfam" id="PF14109">
    <property type="entry name" value="GldH_lipo"/>
    <property type="match status" value="1"/>
</dbReference>
<accession>A0ABW3XZQ2</accession>
<dbReference type="RefSeq" id="WP_377175937.1">
    <property type="nucleotide sequence ID" value="NZ_JBHTMY010000002.1"/>
</dbReference>
<keyword evidence="1" id="KW-0449">Lipoprotein</keyword>
<reference evidence="2" key="1">
    <citation type="journal article" date="2019" name="Int. J. Syst. Evol. Microbiol.">
        <title>The Global Catalogue of Microorganisms (GCM) 10K type strain sequencing project: providing services to taxonomists for standard genome sequencing and annotation.</title>
        <authorList>
            <consortium name="The Broad Institute Genomics Platform"/>
            <consortium name="The Broad Institute Genome Sequencing Center for Infectious Disease"/>
            <person name="Wu L."/>
            <person name="Ma J."/>
        </authorList>
    </citation>
    <scope>NUCLEOTIDE SEQUENCE [LARGE SCALE GENOMIC DNA]</scope>
    <source>
        <strain evidence="2">CCUG 61485</strain>
    </source>
</reference>
<evidence type="ECO:0000313" key="1">
    <source>
        <dbReference type="EMBL" id="MFD1314386.1"/>
    </source>
</evidence>
<organism evidence="1 2">
    <name type="scientific">Namhaeicola litoreus</name>
    <dbReference type="NCBI Taxonomy" id="1052145"/>
    <lineage>
        <taxon>Bacteria</taxon>
        <taxon>Pseudomonadati</taxon>
        <taxon>Bacteroidota</taxon>
        <taxon>Flavobacteriia</taxon>
        <taxon>Flavobacteriales</taxon>
        <taxon>Flavobacteriaceae</taxon>
        <taxon>Namhaeicola</taxon>
    </lineage>
</organism>
<dbReference type="Proteomes" id="UP001597201">
    <property type="component" value="Unassembled WGS sequence"/>
</dbReference>
<dbReference type="EMBL" id="JBHTMY010000002">
    <property type="protein sequence ID" value="MFD1314386.1"/>
    <property type="molecule type" value="Genomic_DNA"/>
</dbReference>
<keyword evidence="2" id="KW-1185">Reference proteome</keyword>
<comment type="caution">
    <text evidence="1">The sequence shown here is derived from an EMBL/GenBank/DDBJ whole genome shotgun (WGS) entry which is preliminary data.</text>
</comment>